<keyword evidence="5" id="KW-0472">Membrane</keyword>
<dbReference type="EMBL" id="PYSV01000010">
    <property type="protein sequence ID" value="PTA67660.1"/>
    <property type="molecule type" value="Genomic_DNA"/>
</dbReference>
<keyword evidence="3" id="KW-0574">Periplasm</keyword>
<dbReference type="Pfam" id="PF07963">
    <property type="entry name" value="N_methyl"/>
    <property type="match status" value="1"/>
</dbReference>
<keyword evidence="5" id="KW-0812">Transmembrane</keyword>
<evidence type="ECO:0000256" key="2">
    <source>
        <dbReference type="ARBA" id="ARBA00004418"/>
    </source>
</evidence>
<dbReference type="InterPro" id="IPR045584">
    <property type="entry name" value="Pilin-like"/>
</dbReference>
<comment type="subcellular location">
    <subcellularLocation>
        <location evidence="1">Cell outer membrane</location>
        <topology evidence="1">Single-pass membrane protein</topology>
    </subcellularLocation>
    <subcellularLocation>
        <location evidence="2">Periplasm</location>
    </subcellularLocation>
</comment>
<dbReference type="PROSITE" id="PS00409">
    <property type="entry name" value="PROKAR_NTER_METHYL"/>
    <property type="match status" value="1"/>
</dbReference>
<dbReference type="GO" id="GO:0009279">
    <property type="term" value="C:cell outer membrane"/>
    <property type="evidence" value="ECO:0007669"/>
    <property type="project" value="UniProtKB-SubCell"/>
</dbReference>
<gene>
    <name evidence="6" type="ORF">C8263_11130</name>
</gene>
<evidence type="ECO:0008006" key="8">
    <source>
        <dbReference type="Google" id="ProtNLM"/>
    </source>
</evidence>
<dbReference type="RefSeq" id="WP_107138200.1">
    <property type="nucleotide sequence ID" value="NZ_PYSV01000010.1"/>
</dbReference>
<sequence>MRTPHFSPQNHRQGFTLLELLMVMAILGILFGIGMVSFQNLRNPARDTARAVHSALFQMRADAAANTQARRLVLLSNGGLQIQSALRCAGPNQGTWTVQGLVELPERMARRPVTLTRQGGSVDPNVIVCYSARGLAVIGGQLNIDDTRSRYAVQVALSGGVKSSAQ</sequence>
<protein>
    <recommendedName>
        <fullName evidence="8">Prepilin-type N-terminal cleavage/methylation domain-containing protein</fullName>
    </recommendedName>
</protein>
<dbReference type="GO" id="GO:0042597">
    <property type="term" value="C:periplasmic space"/>
    <property type="evidence" value="ECO:0007669"/>
    <property type="project" value="UniProtKB-SubCell"/>
</dbReference>
<dbReference type="Gene3D" id="3.30.700.10">
    <property type="entry name" value="Glycoprotein, Type 4 Pilin"/>
    <property type="match status" value="1"/>
</dbReference>
<feature type="transmembrane region" description="Helical" evidence="5">
    <location>
        <begin position="20"/>
        <end position="38"/>
    </location>
</feature>
<evidence type="ECO:0000256" key="4">
    <source>
        <dbReference type="ARBA" id="ARBA00023237"/>
    </source>
</evidence>
<dbReference type="InterPro" id="IPR012902">
    <property type="entry name" value="N_methyl_site"/>
</dbReference>
<reference evidence="6 7" key="1">
    <citation type="submission" date="2018-03" db="EMBL/GenBank/DDBJ databases">
        <title>Draft genome of Deinococcus sp. OD32.</title>
        <authorList>
            <person name="Wang X.-P."/>
            <person name="Du Z.-J."/>
        </authorList>
    </citation>
    <scope>NUCLEOTIDE SEQUENCE [LARGE SCALE GENOMIC DNA]</scope>
    <source>
        <strain evidence="6 7">OD32</strain>
    </source>
</reference>
<dbReference type="AlphaFoldDB" id="A0A2T3W6Y2"/>
<keyword evidence="4" id="KW-0998">Cell outer membrane</keyword>
<dbReference type="SUPFAM" id="SSF54523">
    <property type="entry name" value="Pili subunits"/>
    <property type="match status" value="1"/>
</dbReference>
<evidence type="ECO:0000256" key="3">
    <source>
        <dbReference type="ARBA" id="ARBA00022764"/>
    </source>
</evidence>
<proteinExistence type="predicted"/>
<evidence type="ECO:0000256" key="1">
    <source>
        <dbReference type="ARBA" id="ARBA00004203"/>
    </source>
</evidence>
<accession>A0A2T3W6Y2</accession>
<keyword evidence="7" id="KW-1185">Reference proteome</keyword>
<evidence type="ECO:0000256" key="5">
    <source>
        <dbReference type="SAM" id="Phobius"/>
    </source>
</evidence>
<organism evidence="6 7">
    <name type="scientific">Deinococcus arcticus</name>
    <dbReference type="NCBI Taxonomy" id="2136176"/>
    <lineage>
        <taxon>Bacteria</taxon>
        <taxon>Thermotogati</taxon>
        <taxon>Deinococcota</taxon>
        <taxon>Deinococci</taxon>
        <taxon>Deinococcales</taxon>
        <taxon>Deinococcaceae</taxon>
        <taxon>Deinococcus</taxon>
    </lineage>
</organism>
<dbReference type="Proteomes" id="UP000240317">
    <property type="component" value="Unassembled WGS sequence"/>
</dbReference>
<keyword evidence="5" id="KW-1133">Transmembrane helix</keyword>
<name>A0A2T3W6Y2_9DEIO</name>
<evidence type="ECO:0000313" key="6">
    <source>
        <dbReference type="EMBL" id="PTA67660.1"/>
    </source>
</evidence>
<evidence type="ECO:0000313" key="7">
    <source>
        <dbReference type="Proteomes" id="UP000240317"/>
    </source>
</evidence>
<dbReference type="NCBIfam" id="TIGR02532">
    <property type="entry name" value="IV_pilin_GFxxxE"/>
    <property type="match status" value="1"/>
</dbReference>
<comment type="caution">
    <text evidence="6">The sequence shown here is derived from an EMBL/GenBank/DDBJ whole genome shotgun (WGS) entry which is preliminary data.</text>
</comment>